<sequence length="148" mass="15585">MPPCMGSAFICGWQACDMDNITVCCIGKSECLCCVGEHCLAKDEKPLGIGMVTADGEICKLGLNCCTCGLKQPQVCCNTFERCLCCSSAESFPMTPDSYVSVPHCAYYCLACAPECGCCVAPAKDLPIDLKGTMPEPKGAPAGTEMAR</sequence>
<dbReference type="AlphaFoldDB" id="A0A7S3F014"/>
<reference evidence="1" key="1">
    <citation type="submission" date="2021-01" db="EMBL/GenBank/DDBJ databases">
        <authorList>
            <person name="Corre E."/>
            <person name="Pelletier E."/>
            <person name="Niang G."/>
            <person name="Scheremetjew M."/>
            <person name="Finn R."/>
            <person name="Kale V."/>
            <person name="Holt S."/>
            <person name="Cochrane G."/>
            <person name="Meng A."/>
            <person name="Brown T."/>
            <person name="Cohen L."/>
        </authorList>
    </citation>
    <scope>NUCLEOTIDE SEQUENCE</scope>
    <source>
        <strain evidence="1">CCMP281</strain>
    </source>
</reference>
<accession>A0A7S3F014</accession>
<organism evidence="1">
    <name type="scientific">Haptolina ericina</name>
    <dbReference type="NCBI Taxonomy" id="156174"/>
    <lineage>
        <taxon>Eukaryota</taxon>
        <taxon>Haptista</taxon>
        <taxon>Haptophyta</taxon>
        <taxon>Prymnesiophyceae</taxon>
        <taxon>Prymnesiales</taxon>
        <taxon>Prymnesiaceae</taxon>
        <taxon>Haptolina</taxon>
    </lineage>
</organism>
<gene>
    <name evidence="1" type="ORF">HERI1096_LOCUS19356</name>
</gene>
<protein>
    <submittedName>
        <fullName evidence="1">Uncharacterized protein</fullName>
    </submittedName>
</protein>
<proteinExistence type="predicted"/>
<dbReference type="EMBL" id="HBHX01034922">
    <property type="protein sequence ID" value="CAE0118657.1"/>
    <property type="molecule type" value="Transcribed_RNA"/>
</dbReference>
<name>A0A7S3F014_9EUKA</name>
<evidence type="ECO:0000313" key="1">
    <source>
        <dbReference type="EMBL" id="CAE0118657.1"/>
    </source>
</evidence>